<sequence>MKLFNVFKDFSIIVKNKLNNDGNVVNKLRSTNLDENLEEEMVEPSFFDGMGSATATEIIKRRIDQNDIDEYGITDLENTGRYYIAHVSEANGSIIHTLMVDKQNGMIRSLSRKATARSMS</sequence>
<reference evidence="1 2" key="1">
    <citation type="submission" date="2019-11" db="EMBL/GenBank/DDBJ databases">
        <title>Comparative genomics of hydrocarbon-degrading Desulfosarcina strains.</title>
        <authorList>
            <person name="Watanabe M."/>
            <person name="Kojima H."/>
            <person name="Fukui M."/>
        </authorList>
    </citation>
    <scope>NUCLEOTIDE SEQUENCE [LARGE SCALE GENOMIC DNA]</scope>
    <source>
        <strain evidence="1 2">PP31</strain>
    </source>
</reference>
<dbReference type="OrthoDB" id="5421627at2"/>
<name>A0A5K7ZB15_9BACT</name>
<keyword evidence="2" id="KW-1185">Reference proteome</keyword>
<proteinExistence type="predicted"/>
<dbReference type="EMBL" id="AP021875">
    <property type="protein sequence ID" value="BBO77369.1"/>
    <property type="molecule type" value="Genomic_DNA"/>
</dbReference>
<accession>A0A5K7ZB15</accession>
<dbReference type="AlphaFoldDB" id="A0A5K7ZB15"/>
<evidence type="ECO:0000313" key="1">
    <source>
        <dbReference type="EMBL" id="BBO77369.1"/>
    </source>
</evidence>
<dbReference type="RefSeq" id="WP_155306126.1">
    <property type="nucleotide sequence ID" value="NZ_AP021875.1"/>
</dbReference>
<organism evidence="1 2">
    <name type="scientific">Desulfosarcina widdelii</name>
    <dbReference type="NCBI Taxonomy" id="947919"/>
    <lineage>
        <taxon>Bacteria</taxon>
        <taxon>Pseudomonadati</taxon>
        <taxon>Thermodesulfobacteriota</taxon>
        <taxon>Desulfobacteria</taxon>
        <taxon>Desulfobacterales</taxon>
        <taxon>Desulfosarcinaceae</taxon>
        <taxon>Desulfosarcina</taxon>
    </lineage>
</organism>
<dbReference type="Proteomes" id="UP000427769">
    <property type="component" value="Chromosome"/>
</dbReference>
<dbReference type="KEGG" id="dwd:DSCW_47860"/>
<protein>
    <submittedName>
        <fullName evidence="1">Uncharacterized protein</fullName>
    </submittedName>
</protein>
<gene>
    <name evidence="1" type="ORF">DSCW_47860</name>
</gene>
<evidence type="ECO:0000313" key="2">
    <source>
        <dbReference type="Proteomes" id="UP000427769"/>
    </source>
</evidence>